<evidence type="ECO:0000259" key="10">
    <source>
        <dbReference type="Pfam" id="PF08245"/>
    </source>
</evidence>
<evidence type="ECO:0000256" key="1">
    <source>
        <dbReference type="ARBA" id="ARBA00004496"/>
    </source>
</evidence>
<evidence type="ECO:0000256" key="2">
    <source>
        <dbReference type="ARBA" id="ARBA00004752"/>
    </source>
</evidence>
<dbReference type="GO" id="GO:0071555">
    <property type="term" value="P:cell wall organization"/>
    <property type="evidence" value="ECO:0007669"/>
    <property type="project" value="UniProtKB-KW"/>
</dbReference>
<dbReference type="Pfam" id="PF21799">
    <property type="entry name" value="MurD-like_N"/>
    <property type="match status" value="1"/>
</dbReference>
<reference evidence="11 12" key="1">
    <citation type="submission" date="2019-07" db="EMBL/GenBank/DDBJ databases">
        <title>Diversity of Bacteria from Kongsfjorden, Arctic.</title>
        <authorList>
            <person name="Yu Y."/>
        </authorList>
    </citation>
    <scope>NUCLEOTIDE SEQUENCE [LARGE SCALE GENOMIC DNA]</scope>
    <source>
        <strain evidence="11 12">SM1923</strain>
    </source>
</reference>
<dbReference type="STRING" id="553385.GCA_000591415_01036"/>
<dbReference type="PANTHER" id="PTHR43692:SF1">
    <property type="entry name" value="UDP-N-ACETYLMURAMOYLALANINE--D-GLUTAMATE LIGASE"/>
    <property type="match status" value="1"/>
</dbReference>
<dbReference type="Gene3D" id="3.90.190.20">
    <property type="entry name" value="Mur ligase, C-terminal domain"/>
    <property type="match status" value="1"/>
</dbReference>
<keyword evidence="6 7" id="KW-0067">ATP-binding</keyword>
<dbReference type="Gene3D" id="3.40.50.720">
    <property type="entry name" value="NAD(P)-binding Rossmann-like Domain"/>
    <property type="match status" value="1"/>
</dbReference>
<evidence type="ECO:0000256" key="3">
    <source>
        <dbReference type="ARBA" id="ARBA00022490"/>
    </source>
</evidence>
<dbReference type="Pfam" id="PF02875">
    <property type="entry name" value="Mur_ligase_C"/>
    <property type="match status" value="1"/>
</dbReference>
<proteinExistence type="inferred from homology"/>
<evidence type="ECO:0000313" key="12">
    <source>
        <dbReference type="Proteomes" id="UP000319941"/>
    </source>
</evidence>
<dbReference type="InterPro" id="IPR036615">
    <property type="entry name" value="Mur_ligase_C_dom_sf"/>
</dbReference>
<evidence type="ECO:0000256" key="4">
    <source>
        <dbReference type="ARBA" id="ARBA00022598"/>
    </source>
</evidence>
<dbReference type="UniPathway" id="UPA00219"/>
<dbReference type="AlphaFoldDB" id="A0A558HY53"/>
<dbReference type="Proteomes" id="UP000319941">
    <property type="component" value="Unassembled WGS sequence"/>
</dbReference>
<dbReference type="Gene3D" id="3.40.1190.10">
    <property type="entry name" value="Mur-like, catalytic domain"/>
    <property type="match status" value="1"/>
</dbReference>
<dbReference type="Pfam" id="PF08245">
    <property type="entry name" value="Mur_ligase_M"/>
    <property type="match status" value="1"/>
</dbReference>
<dbReference type="PANTHER" id="PTHR43692">
    <property type="entry name" value="UDP-N-ACETYLMURAMOYLALANINE--D-GLUTAMATE LIGASE"/>
    <property type="match status" value="1"/>
</dbReference>
<dbReference type="GO" id="GO:0005524">
    <property type="term" value="F:ATP binding"/>
    <property type="evidence" value="ECO:0007669"/>
    <property type="project" value="UniProtKB-UniRule"/>
</dbReference>
<keyword evidence="7 8" id="KW-0573">Peptidoglycan synthesis</keyword>
<keyword evidence="4 7" id="KW-0436">Ligase</keyword>
<evidence type="ECO:0000256" key="8">
    <source>
        <dbReference type="RuleBase" id="RU003664"/>
    </source>
</evidence>
<evidence type="ECO:0000256" key="5">
    <source>
        <dbReference type="ARBA" id="ARBA00022741"/>
    </source>
</evidence>
<dbReference type="SUPFAM" id="SSF53623">
    <property type="entry name" value="MurD-like peptide ligases, catalytic domain"/>
    <property type="match status" value="1"/>
</dbReference>
<keyword evidence="7 8" id="KW-0132">Cell division</keyword>
<protein>
    <recommendedName>
        <fullName evidence="7 8">UDP-N-acetylmuramoylalanine--D-glutamate ligase</fullName>
        <ecNumber evidence="7 8">6.3.2.9</ecNumber>
    </recommendedName>
    <alternativeName>
        <fullName evidence="7">D-glutamic acid-adding enzyme</fullName>
    </alternativeName>
    <alternativeName>
        <fullName evidence="7">UDP-N-acetylmuramoyl-L-alanyl-D-glutamate synthetase</fullName>
    </alternativeName>
</protein>
<evidence type="ECO:0000313" key="11">
    <source>
        <dbReference type="EMBL" id="TVU74019.1"/>
    </source>
</evidence>
<organism evidence="11 12">
    <name type="scientific">Cobetia crustatorum</name>
    <dbReference type="NCBI Taxonomy" id="553385"/>
    <lineage>
        <taxon>Bacteria</taxon>
        <taxon>Pseudomonadati</taxon>
        <taxon>Pseudomonadota</taxon>
        <taxon>Gammaproteobacteria</taxon>
        <taxon>Oceanospirillales</taxon>
        <taxon>Halomonadaceae</taxon>
        <taxon>Cobetia</taxon>
    </lineage>
</organism>
<dbReference type="GO" id="GO:0008360">
    <property type="term" value="P:regulation of cell shape"/>
    <property type="evidence" value="ECO:0007669"/>
    <property type="project" value="UniProtKB-KW"/>
</dbReference>
<dbReference type="GO" id="GO:0009252">
    <property type="term" value="P:peptidoglycan biosynthetic process"/>
    <property type="evidence" value="ECO:0007669"/>
    <property type="project" value="UniProtKB-UniRule"/>
</dbReference>
<accession>A0A558HY53</accession>
<keyword evidence="7 8" id="KW-0131">Cell cycle</keyword>
<dbReference type="GO" id="GO:0051301">
    <property type="term" value="P:cell division"/>
    <property type="evidence" value="ECO:0007669"/>
    <property type="project" value="UniProtKB-KW"/>
</dbReference>
<dbReference type="NCBIfam" id="TIGR01087">
    <property type="entry name" value="murD"/>
    <property type="match status" value="1"/>
</dbReference>
<comment type="caution">
    <text evidence="11">The sequence shown here is derived from an EMBL/GenBank/DDBJ whole genome shotgun (WGS) entry which is preliminary data.</text>
</comment>
<sequence>MLAKGPTLVVGLGVSGQAIAQHLSDRGIDFTVADTRSAPPGLERLREYAPQASVYLGPLEALDLSRFDEVVLSPGIDPRQAVFDPVRERLVGEIALFVRALDEREADSLHKQYKRPALVAITGSNAKSTVTTLVAQMAERAGLHVAVGGNLGTAALTLLREQPNAELYVLELSSFQLETTPELKADVACFLNLSEDHLDRHDGMLGYQAAKRAVFRGAGLAVINADDAWSWPAEDDLVSRVSFSVQLDVLEGQKSRNNAAEWCLAGKGGSLSLCHVEAQGLHEIMPAEAVRLAGRHNQANALAALAMGTAIGLDEAAMVSELESFAGLPHRGELIAHRHGVRWINDSKGTNVGATLAAIAGLGPTLDGKLVLLAGGQGKGADFSPLAAPLLDYAREVVVFGQAAALLAAALPDSVTVTRVNTLIDALEHAQQVACPGDCVLLSPACASLDQFANYMVRGDVFRDWVAQHVVIESAGEEERDA</sequence>
<keyword evidence="5 7" id="KW-0547">Nucleotide-binding</keyword>
<dbReference type="EC" id="6.3.2.9" evidence="7 8"/>
<dbReference type="EMBL" id="VNFH01000001">
    <property type="protein sequence ID" value="TVU74019.1"/>
    <property type="molecule type" value="Genomic_DNA"/>
</dbReference>
<evidence type="ECO:0000256" key="6">
    <source>
        <dbReference type="ARBA" id="ARBA00022840"/>
    </source>
</evidence>
<comment type="function">
    <text evidence="7 8">Cell wall formation. Catalyzes the addition of glutamate to the nucleotide precursor UDP-N-acetylmuramoyl-L-alanine (UMA).</text>
</comment>
<dbReference type="GO" id="GO:0008764">
    <property type="term" value="F:UDP-N-acetylmuramoylalanine-D-glutamate ligase activity"/>
    <property type="evidence" value="ECO:0007669"/>
    <property type="project" value="UniProtKB-UniRule"/>
</dbReference>
<feature type="domain" description="Mur ligase central" evidence="10">
    <location>
        <begin position="121"/>
        <end position="307"/>
    </location>
</feature>
<keyword evidence="7 8" id="KW-0133">Cell shape</keyword>
<comment type="catalytic activity">
    <reaction evidence="7 8">
        <text>UDP-N-acetyl-alpha-D-muramoyl-L-alanine + D-glutamate + ATP = UDP-N-acetyl-alpha-D-muramoyl-L-alanyl-D-glutamate + ADP + phosphate + H(+)</text>
        <dbReference type="Rhea" id="RHEA:16429"/>
        <dbReference type="ChEBI" id="CHEBI:15378"/>
        <dbReference type="ChEBI" id="CHEBI:29986"/>
        <dbReference type="ChEBI" id="CHEBI:30616"/>
        <dbReference type="ChEBI" id="CHEBI:43474"/>
        <dbReference type="ChEBI" id="CHEBI:83898"/>
        <dbReference type="ChEBI" id="CHEBI:83900"/>
        <dbReference type="ChEBI" id="CHEBI:456216"/>
        <dbReference type="EC" id="6.3.2.9"/>
    </reaction>
</comment>
<dbReference type="InterPro" id="IPR005762">
    <property type="entry name" value="MurD"/>
</dbReference>
<feature type="domain" description="Mur ligase C-terminal" evidence="9">
    <location>
        <begin position="330"/>
        <end position="446"/>
    </location>
</feature>
<name>A0A558HY53_9GAMM</name>
<keyword evidence="12" id="KW-1185">Reference proteome</keyword>
<dbReference type="GO" id="GO:0005737">
    <property type="term" value="C:cytoplasm"/>
    <property type="evidence" value="ECO:0007669"/>
    <property type="project" value="UniProtKB-SubCell"/>
</dbReference>
<comment type="similarity">
    <text evidence="7">Belongs to the MurCDEF family.</text>
</comment>
<dbReference type="SUPFAM" id="SSF53244">
    <property type="entry name" value="MurD-like peptide ligases, peptide-binding domain"/>
    <property type="match status" value="1"/>
</dbReference>
<dbReference type="HAMAP" id="MF_00639">
    <property type="entry name" value="MurD"/>
    <property type="match status" value="1"/>
</dbReference>
<dbReference type="InterPro" id="IPR013221">
    <property type="entry name" value="Mur_ligase_cen"/>
</dbReference>
<dbReference type="SUPFAM" id="SSF51984">
    <property type="entry name" value="MurCD N-terminal domain"/>
    <property type="match status" value="1"/>
</dbReference>
<gene>
    <name evidence="7 11" type="primary">murD</name>
    <name evidence="11" type="ORF">FQP86_02210</name>
</gene>
<evidence type="ECO:0000256" key="7">
    <source>
        <dbReference type="HAMAP-Rule" id="MF_00639"/>
    </source>
</evidence>
<comment type="subcellular location">
    <subcellularLocation>
        <location evidence="1 7 8">Cytoplasm</location>
    </subcellularLocation>
</comment>
<feature type="binding site" evidence="7">
    <location>
        <begin position="123"/>
        <end position="129"/>
    </location>
    <ligand>
        <name>ATP</name>
        <dbReference type="ChEBI" id="CHEBI:30616"/>
    </ligand>
</feature>
<dbReference type="InterPro" id="IPR004101">
    <property type="entry name" value="Mur_ligase_C"/>
</dbReference>
<keyword evidence="7 8" id="KW-0961">Cell wall biogenesis/degradation</keyword>
<dbReference type="OrthoDB" id="9809796at2"/>
<keyword evidence="3 7" id="KW-0963">Cytoplasm</keyword>
<evidence type="ECO:0000259" key="9">
    <source>
        <dbReference type="Pfam" id="PF02875"/>
    </source>
</evidence>
<comment type="pathway">
    <text evidence="2 7 8">Cell wall biogenesis; peptidoglycan biosynthesis.</text>
</comment>
<dbReference type="InterPro" id="IPR036565">
    <property type="entry name" value="Mur-like_cat_sf"/>
</dbReference>